<feature type="region of interest" description="Disordered" evidence="1">
    <location>
        <begin position="113"/>
        <end position="141"/>
    </location>
</feature>
<reference evidence="2" key="1">
    <citation type="submission" date="2025-08" db="UniProtKB">
        <authorList>
            <consortium name="Ensembl"/>
        </authorList>
    </citation>
    <scope>IDENTIFICATION</scope>
</reference>
<dbReference type="Proteomes" id="UP000694424">
    <property type="component" value="Unplaced"/>
</dbReference>
<proteinExistence type="predicted"/>
<protein>
    <submittedName>
        <fullName evidence="2">Uncharacterized protein</fullName>
    </submittedName>
</protein>
<evidence type="ECO:0000256" key="1">
    <source>
        <dbReference type="SAM" id="MobiDB-lite"/>
    </source>
</evidence>
<dbReference type="InterPro" id="IPR000048">
    <property type="entry name" value="IQ_motif_EF-hand-BS"/>
</dbReference>
<dbReference type="PROSITE" id="PS50096">
    <property type="entry name" value="IQ"/>
    <property type="match status" value="1"/>
</dbReference>
<evidence type="ECO:0000313" key="2">
    <source>
        <dbReference type="Ensembl" id="ENSAOWP00000023372.1"/>
    </source>
</evidence>
<organism evidence="2 3">
    <name type="scientific">Apteryx owenii</name>
    <name type="common">Little spotted kiwi</name>
    <dbReference type="NCBI Taxonomy" id="8824"/>
    <lineage>
        <taxon>Eukaryota</taxon>
        <taxon>Metazoa</taxon>
        <taxon>Chordata</taxon>
        <taxon>Craniata</taxon>
        <taxon>Vertebrata</taxon>
        <taxon>Euteleostomi</taxon>
        <taxon>Archelosauria</taxon>
        <taxon>Archosauria</taxon>
        <taxon>Dinosauria</taxon>
        <taxon>Saurischia</taxon>
        <taxon>Theropoda</taxon>
        <taxon>Coelurosauria</taxon>
        <taxon>Aves</taxon>
        <taxon>Palaeognathae</taxon>
        <taxon>Apterygiformes</taxon>
        <taxon>Apterygidae</taxon>
        <taxon>Apteryx</taxon>
    </lineage>
</organism>
<dbReference type="Pfam" id="PF00612">
    <property type="entry name" value="IQ"/>
    <property type="match status" value="1"/>
</dbReference>
<name>A0A8B9QDH3_APTOW</name>
<keyword evidence="3" id="KW-1185">Reference proteome</keyword>
<feature type="compositionally biased region" description="Basic residues" evidence="1">
    <location>
        <begin position="116"/>
        <end position="131"/>
    </location>
</feature>
<dbReference type="AlphaFoldDB" id="A0A8B9QDH3"/>
<reference evidence="2" key="2">
    <citation type="submission" date="2025-09" db="UniProtKB">
        <authorList>
            <consortium name="Ensembl"/>
        </authorList>
    </citation>
    <scope>IDENTIFICATION</scope>
</reference>
<sequence length="141" mass="15910">MVFHIQRALKGKGWLLFFREPYEGLGSLAKGPEKRPTIGIDKYLTKGNFPVRSRPGETGSSADPAERAARLEDLFYNAPASQEEQEALPELRLREETSEKRREEAAATIQAAYRSFRARREKGRGGLKKSRNTGEAGKRIF</sequence>
<evidence type="ECO:0000313" key="3">
    <source>
        <dbReference type="Proteomes" id="UP000694424"/>
    </source>
</evidence>
<dbReference type="Ensembl" id="ENSAOWT00000026475.1">
    <property type="protein sequence ID" value="ENSAOWP00000023372.1"/>
    <property type="gene ID" value="ENSAOWG00000015777.1"/>
</dbReference>
<dbReference type="Gene3D" id="1.20.5.190">
    <property type="match status" value="1"/>
</dbReference>
<accession>A0A8B9QDH3</accession>